<protein>
    <recommendedName>
        <fullName evidence="9">Glyceraldehyde-3-phosphate dehydrogenase</fullName>
        <ecNumber evidence="9">1.2.1.-</ecNumber>
    </recommendedName>
</protein>
<dbReference type="GO" id="GO:0016620">
    <property type="term" value="F:oxidoreductase activity, acting on the aldehyde or oxo group of donors, NAD or NADP as acceptor"/>
    <property type="evidence" value="ECO:0007669"/>
    <property type="project" value="InterPro"/>
</dbReference>
<dbReference type="Gene3D" id="3.30.360.10">
    <property type="entry name" value="Dihydrodipicolinate Reductase, domain 2"/>
    <property type="match status" value="1"/>
</dbReference>
<dbReference type="Pfam" id="PF00044">
    <property type="entry name" value="Gp_dh_N"/>
    <property type="match status" value="1"/>
</dbReference>
<dbReference type="PRINTS" id="PR00078">
    <property type="entry name" value="G3PDHDRGNASE"/>
</dbReference>
<comment type="similarity">
    <text evidence="1 8">Belongs to the glyceraldehyde-3-phosphate dehydrogenase family.</text>
</comment>
<dbReference type="InterPro" id="IPR020829">
    <property type="entry name" value="GlycerAld_3-P_DH_cat"/>
</dbReference>
<feature type="site" description="Activates thiol group during catalysis" evidence="7">
    <location>
        <position position="178"/>
    </location>
</feature>
<evidence type="ECO:0000313" key="11">
    <source>
        <dbReference type="EMBL" id="PKZ29481.1"/>
    </source>
</evidence>
<organism evidence="11 12">
    <name type="scientific">Campylobacter ureolyticus</name>
    <dbReference type="NCBI Taxonomy" id="827"/>
    <lineage>
        <taxon>Bacteria</taxon>
        <taxon>Pseudomonadati</taxon>
        <taxon>Campylobacterota</taxon>
        <taxon>Epsilonproteobacteria</taxon>
        <taxon>Campylobacterales</taxon>
        <taxon>Campylobacteraceae</taxon>
        <taxon>Campylobacter</taxon>
    </lineage>
</organism>
<keyword evidence="3 9" id="KW-0560">Oxidoreductase</keyword>
<dbReference type="EMBL" id="PKHU01000003">
    <property type="protein sequence ID" value="PKZ29481.1"/>
    <property type="molecule type" value="Genomic_DNA"/>
</dbReference>
<dbReference type="PANTHER" id="PTHR43148">
    <property type="entry name" value="GLYCERALDEHYDE-3-PHOSPHATE DEHYDROGENASE 2"/>
    <property type="match status" value="1"/>
</dbReference>
<dbReference type="GO" id="GO:0050661">
    <property type="term" value="F:NADP binding"/>
    <property type="evidence" value="ECO:0007669"/>
    <property type="project" value="InterPro"/>
</dbReference>
<dbReference type="InterPro" id="IPR006424">
    <property type="entry name" value="Glyceraldehyde-3-P_DH_1"/>
</dbReference>
<dbReference type="NCBIfam" id="TIGR01534">
    <property type="entry name" value="GAPDH-I"/>
    <property type="match status" value="1"/>
</dbReference>
<feature type="binding site" evidence="6">
    <location>
        <position position="34"/>
    </location>
    <ligand>
        <name>NAD(+)</name>
        <dbReference type="ChEBI" id="CHEBI:57540"/>
    </ligand>
</feature>
<dbReference type="InterPro" id="IPR020831">
    <property type="entry name" value="GlycerAld/Erythrose_P_DH"/>
</dbReference>
<dbReference type="SMART" id="SM00846">
    <property type="entry name" value="Gp_dh_N"/>
    <property type="match status" value="1"/>
</dbReference>
<dbReference type="Gene3D" id="3.40.50.720">
    <property type="entry name" value="NAD(P)-binding Rossmann-like Domain"/>
    <property type="match status" value="1"/>
</dbReference>
<feature type="binding site" evidence="6">
    <location>
        <begin position="12"/>
        <end position="13"/>
    </location>
    <ligand>
        <name>NAD(+)</name>
        <dbReference type="ChEBI" id="CHEBI:57540"/>
    </ligand>
</feature>
<dbReference type="SUPFAM" id="SSF55347">
    <property type="entry name" value="Glyceraldehyde-3-phosphate dehydrogenase-like, C-terminal domain"/>
    <property type="match status" value="1"/>
</dbReference>
<evidence type="ECO:0000256" key="7">
    <source>
        <dbReference type="PIRSR" id="PIRSR000149-4"/>
    </source>
</evidence>
<evidence type="ECO:0000256" key="5">
    <source>
        <dbReference type="PIRSR" id="PIRSR000149-2"/>
    </source>
</evidence>
<evidence type="ECO:0000256" key="3">
    <source>
        <dbReference type="ARBA" id="ARBA00023002"/>
    </source>
</evidence>
<evidence type="ECO:0000256" key="2">
    <source>
        <dbReference type="ARBA" id="ARBA00011881"/>
    </source>
</evidence>
<keyword evidence="6" id="KW-0547">Nucleotide-binding</keyword>
<evidence type="ECO:0000313" key="12">
    <source>
        <dbReference type="Proteomes" id="UP000234639"/>
    </source>
</evidence>
<feature type="binding site" evidence="6">
    <location>
        <position position="79"/>
    </location>
    <ligand>
        <name>NAD(+)</name>
        <dbReference type="ChEBI" id="CHEBI:57540"/>
    </ligand>
</feature>
<feature type="active site" description="Nucleophile" evidence="4">
    <location>
        <position position="151"/>
    </location>
</feature>
<dbReference type="EC" id="1.2.1.-" evidence="9"/>
<dbReference type="InterPro" id="IPR020828">
    <property type="entry name" value="GlycerAld_3-P_DH_NAD(P)-bd"/>
</dbReference>
<feature type="binding site" evidence="5">
    <location>
        <begin position="150"/>
        <end position="152"/>
    </location>
    <ligand>
        <name>D-glyceraldehyde 3-phosphate</name>
        <dbReference type="ChEBI" id="CHEBI:59776"/>
    </ligand>
</feature>
<feature type="binding site" evidence="5">
    <location>
        <position position="232"/>
    </location>
    <ligand>
        <name>D-glyceraldehyde 3-phosphate</name>
        <dbReference type="ChEBI" id="CHEBI:59776"/>
    </ligand>
</feature>
<evidence type="ECO:0000256" key="9">
    <source>
        <dbReference type="RuleBase" id="RU361160"/>
    </source>
</evidence>
<gene>
    <name evidence="11" type="primary">gap</name>
    <name evidence="11" type="ORF">CYJ41_03760</name>
</gene>
<dbReference type="GO" id="GO:0006006">
    <property type="term" value="P:glucose metabolic process"/>
    <property type="evidence" value="ECO:0007669"/>
    <property type="project" value="InterPro"/>
</dbReference>
<dbReference type="PIRSF" id="PIRSF000149">
    <property type="entry name" value="GAP_DH"/>
    <property type="match status" value="1"/>
</dbReference>
<reference evidence="11 12" key="1">
    <citation type="submission" date="2017-12" db="EMBL/GenBank/DDBJ databases">
        <title>Phylogenetic diversity of female urinary microbiome.</title>
        <authorList>
            <person name="Thomas-White K."/>
            <person name="Wolfe A.J."/>
        </authorList>
    </citation>
    <scope>NUCLEOTIDE SEQUENCE [LARGE SCALE GENOMIC DNA]</scope>
    <source>
        <strain evidence="11 12">UMB0112</strain>
    </source>
</reference>
<dbReference type="Proteomes" id="UP000234639">
    <property type="component" value="Unassembled WGS sequence"/>
</dbReference>
<evidence type="ECO:0000259" key="10">
    <source>
        <dbReference type="SMART" id="SM00846"/>
    </source>
</evidence>
<sequence>MALKFAINGFGRIGRCAARILLNRPDTELVAINDTAKRDITRYLLEHDSVHGKFNKKVEVINDDYIAVDGKKIRVFSTRDPNELEFKDFGAEVVLECTGAFLTTQSCEIYIKNGLDLVVMSAPAKDDTPTFVMGVNNENYKGEKIISNASCTTNCLGPIAKVLDAEFGIQKGLMNTTHAYTSSQNLLDVKSKDYRRSRAGAINIIPTTTGAAKAISLVLPNLKDKMHGLSLRVPVPNVSMLDLTVLLEKNTTADEVNAKFKEYANSSMNGILSIDEDYCVSSDFIGSTFSSIVAADMTQVVDKNMLKVLSWYDNEWGYSNRLIDLAIYAKSKMK</sequence>
<evidence type="ECO:0000256" key="6">
    <source>
        <dbReference type="PIRSR" id="PIRSR000149-3"/>
    </source>
</evidence>
<dbReference type="FunFam" id="3.40.50.720:FF:000001">
    <property type="entry name" value="Glyceraldehyde-3-phosphate dehydrogenase"/>
    <property type="match status" value="1"/>
</dbReference>
<dbReference type="RefSeq" id="WP_101637056.1">
    <property type="nucleotide sequence ID" value="NZ_PKHU01000003.1"/>
</dbReference>
<dbReference type="SUPFAM" id="SSF51735">
    <property type="entry name" value="NAD(P)-binding Rossmann-fold domains"/>
    <property type="match status" value="1"/>
</dbReference>
<dbReference type="CDD" id="cd05214">
    <property type="entry name" value="GAPDH_I_N"/>
    <property type="match status" value="1"/>
</dbReference>
<dbReference type="InterPro" id="IPR020830">
    <property type="entry name" value="GlycerAld_3-P_DH_AS"/>
</dbReference>
<feature type="binding site" evidence="6">
    <location>
        <position position="121"/>
    </location>
    <ligand>
        <name>NAD(+)</name>
        <dbReference type="ChEBI" id="CHEBI:57540"/>
    </ligand>
</feature>
<accession>A0A2I1NAU6</accession>
<comment type="subunit">
    <text evidence="2">Homotetramer.</text>
</comment>
<dbReference type="GO" id="GO:0051287">
    <property type="term" value="F:NAD binding"/>
    <property type="evidence" value="ECO:0007669"/>
    <property type="project" value="InterPro"/>
</dbReference>
<feature type="domain" description="Glyceraldehyde 3-phosphate dehydrogenase NAD(P) binding" evidence="10">
    <location>
        <begin position="3"/>
        <end position="151"/>
    </location>
</feature>
<dbReference type="AlphaFoldDB" id="A0A2I1NAU6"/>
<dbReference type="PROSITE" id="PS00071">
    <property type="entry name" value="GAPDH"/>
    <property type="match status" value="1"/>
</dbReference>
<evidence type="ECO:0000256" key="1">
    <source>
        <dbReference type="ARBA" id="ARBA00007406"/>
    </source>
</evidence>
<dbReference type="InterPro" id="IPR036291">
    <property type="entry name" value="NAD(P)-bd_dom_sf"/>
</dbReference>
<dbReference type="CDD" id="cd18126">
    <property type="entry name" value="GAPDH_I_C"/>
    <property type="match status" value="1"/>
</dbReference>
<evidence type="ECO:0000256" key="8">
    <source>
        <dbReference type="RuleBase" id="RU000397"/>
    </source>
</evidence>
<dbReference type="FunFam" id="3.30.360.10:FF:000002">
    <property type="entry name" value="Glyceraldehyde-3-phosphate dehydrogenase"/>
    <property type="match status" value="1"/>
</dbReference>
<feature type="binding site" evidence="5">
    <location>
        <position position="181"/>
    </location>
    <ligand>
        <name>D-glyceraldehyde 3-phosphate</name>
        <dbReference type="ChEBI" id="CHEBI:59776"/>
    </ligand>
</feature>
<feature type="binding site" evidence="5">
    <location>
        <begin position="209"/>
        <end position="210"/>
    </location>
    <ligand>
        <name>D-glyceraldehyde 3-phosphate</name>
        <dbReference type="ChEBI" id="CHEBI:59776"/>
    </ligand>
</feature>
<dbReference type="Pfam" id="PF02800">
    <property type="entry name" value="Gp_dh_C"/>
    <property type="match status" value="1"/>
</dbReference>
<keyword evidence="6" id="KW-0520">NAD</keyword>
<comment type="caution">
    <text evidence="11">The sequence shown here is derived from an EMBL/GenBank/DDBJ whole genome shotgun (WGS) entry which is preliminary data.</text>
</comment>
<evidence type="ECO:0000256" key="4">
    <source>
        <dbReference type="PIRSR" id="PIRSR000149-1"/>
    </source>
</evidence>
<name>A0A2I1NAU6_9BACT</name>
<proteinExistence type="inferred from homology"/>
<feature type="binding site" evidence="6">
    <location>
        <position position="314"/>
    </location>
    <ligand>
        <name>NAD(+)</name>
        <dbReference type="ChEBI" id="CHEBI:57540"/>
    </ligand>
</feature>